<evidence type="ECO:0000313" key="7">
    <source>
        <dbReference type="EMBL" id="QDV75819.1"/>
    </source>
</evidence>
<reference evidence="7 8" key="1">
    <citation type="submission" date="2019-02" db="EMBL/GenBank/DDBJ databases">
        <title>Deep-cultivation of Planctomycetes and their phenomic and genomic characterization uncovers novel biology.</title>
        <authorList>
            <person name="Wiegand S."/>
            <person name="Jogler M."/>
            <person name="Boedeker C."/>
            <person name="Pinto D."/>
            <person name="Vollmers J."/>
            <person name="Rivas-Marin E."/>
            <person name="Kohn T."/>
            <person name="Peeters S.H."/>
            <person name="Heuer A."/>
            <person name="Rast P."/>
            <person name="Oberbeckmann S."/>
            <person name="Bunk B."/>
            <person name="Jeske O."/>
            <person name="Meyerdierks A."/>
            <person name="Storesund J.E."/>
            <person name="Kallscheuer N."/>
            <person name="Luecker S."/>
            <person name="Lage O.M."/>
            <person name="Pohl T."/>
            <person name="Merkel B.J."/>
            <person name="Hornburger P."/>
            <person name="Mueller R.-W."/>
            <person name="Bruemmer F."/>
            <person name="Labrenz M."/>
            <person name="Spormann A.M."/>
            <person name="Op den Camp H."/>
            <person name="Overmann J."/>
            <person name="Amann R."/>
            <person name="Jetten M.S.M."/>
            <person name="Mascher T."/>
            <person name="Medema M.H."/>
            <person name="Devos D.P."/>
            <person name="Kaster A.-K."/>
            <person name="Ovreas L."/>
            <person name="Rohde M."/>
            <person name="Galperin M.Y."/>
            <person name="Jogler C."/>
        </authorList>
    </citation>
    <scope>NUCLEOTIDE SEQUENCE [LARGE SCALE GENOMIC DNA]</scope>
    <source>
        <strain evidence="7 8">Spa11</strain>
    </source>
</reference>
<evidence type="ECO:0000256" key="5">
    <source>
        <dbReference type="SAM" id="MobiDB-lite"/>
    </source>
</evidence>
<dbReference type="InterPro" id="IPR043795">
    <property type="entry name" value="N-alpha-Ac-DABA-like"/>
</dbReference>
<dbReference type="PANTHER" id="PTHR37326:SF1">
    <property type="entry name" value="BLL3975 PROTEIN"/>
    <property type="match status" value="1"/>
</dbReference>
<dbReference type="GO" id="GO:0016788">
    <property type="term" value="F:hydrolase activity, acting on ester bonds"/>
    <property type="evidence" value="ECO:0007669"/>
    <property type="project" value="InterPro"/>
</dbReference>
<evidence type="ECO:0000259" key="6">
    <source>
        <dbReference type="Pfam" id="PF24827"/>
    </source>
</evidence>
<comment type="cofactor">
    <cofactor evidence="1">
        <name>Zn(2+)</name>
        <dbReference type="ChEBI" id="CHEBI:29105"/>
    </cofactor>
</comment>
<dbReference type="AlphaFoldDB" id="A0A518KDI9"/>
<protein>
    <submittedName>
        <fullName evidence="7">Aspartoacylase</fullName>
    </submittedName>
</protein>
<dbReference type="Proteomes" id="UP000316426">
    <property type="component" value="Chromosome"/>
</dbReference>
<sequence length="378" mass="40604">MPAPLPHVWGAVTVPPGTSVEVSLAVSESYSGLTLPIPVFVRRGLEDGPALFVTAALHGDELNGTGAVRQLIGDPSLQLQRGTLMLAPIVNLLGFDRHSRYLPDRRDLNRCFPGTYGGSLASRLARILFDEIVGRCDYLIDLHTAAVRRTNFPNVRADLSDPRVAELARAFGSEIIVDGQGPEGSLRREACLVGKPTIILEGGEVWKVEPTVVEYAVRGVKNVLAYLGMIDQPPVPPPYQVEVRRTEWVRADHGGFLQMHVGPGDTVLAGSPVATNTSLVGTVIERLYAKHDSMVLGVVTLPSIAPGDPICHLGVLEESQPGPGARGIVKTLGNLPFSHPLNRVLGDLATNLLVTDEPPYDSEDDLETDEGVGHEEDV</sequence>
<dbReference type="CDD" id="cd06251">
    <property type="entry name" value="M14_ASTE_ASPA-like"/>
    <property type="match status" value="1"/>
</dbReference>
<feature type="region of interest" description="Disordered" evidence="5">
    <location>
        <begin position="355"/>
        <end position="378"/>
    </location>
</feature>
<evidence type="ECO:0000256" key="4">
    <source>
        <dbReference type="ARBA" id="ARBA00022833"/>
    </source>
</evidence>
<dbReference type="GO" id="GO:0016811">
    <property type="term" value="F:hydrolase activity, acting on carbon-nitrogen (but not peptide) bonds, in linear amides"/>
    <property type="evidence" value="ECO:0007669"/>
    <property type="project" value="InterPro"/>
</dbReference>
<keyword evidence="8" id="KW-1185">Reference proteome</keyword>
<gene>
    <name evidence="7" type="ORF">Spa11_40420</name>
</gene>
<dbReference type="InterPro" id="IPR055438">
    <property type="entry name" value="AstE_AspA_cat"/>
</dbReference>
<dbReference type="InterPro" id="IPR053138">
    <property type="entry name" value="N-alpha-Ac-DABA_deacetylase"/>
</dbReference>
<keyword evidence="4" id="KW-0862">Zinc</keyword>
<dbReference type="Gene3D" id="3.40.630.10">
    <property type="entry name" value="Zn peptidases"/>
    <property type="match status" value="1"/>
</dbReference>
<dbReference type="EMBL" id="CP036349">
    <property type="protein sequence ID" value="QDV75819.1"/>
    <property type="molecule type" value="Genomic_DNA"/>
</dbReference>
<organism evidence="7 8">
    <name type="scientific">Botrimarina mediterranea</name>
    <dbReference type="NCBI Taxonomy" id="2528022"/>
    <lineage>
        <taxon>Bacteria</taxon>
        <taxon>Pseudomonadati</taxon>
        <taxon>Planctomycetota</taxon>
        <taxon>Planctomycetia</taxon>
        <taxon>Pirellulales</taxon>
        <taxon>Lacipirellulaceae</taxon>
        <taxon>Botrimarina</taxon>
    </lineage>
</organism>
<dbReference type="GO" id="GO:0046872">
    <property type="term" value="F:metal ion binding"/>
    <property type="evidence" value="ECO:0007669"/>
    <property type="project" value="UniProtKB-KW"/>
</dbReference>
<keyword evidence="3" id="KW-0378">Hydrolase</keyword>
<dbReference type="RefSeq" id="WP_145115831.1">
    <property type="nucleotide sequence ID" value="NZ_CP036349.1"/>
</dbReference>
<dbReference type="PIRSF" id="PIRSF039012">
    <property type="entry name" value="ASP"/>
    <property type="match status" value="1"/>
</dbReference>
<dbReference type="KEGG" id="bmei:Spa11_40420"/>
<name>A0A518KDI9_9BACT</name>
<keyword evidence="2" id="KW-0479">Metal-binding</keyword>
<dbReference type="SUPFAM" id="SSF53187">
    <property type="entry name" value="Zn-dependent exopeptidases"/>
    <property type="match status" value="1"/>
</dbReference>
<feature type="compositionally biased region" description="Acidic residues" evidence="5">
    <location>
        <begin position="358"/>
        <end position="370"/>
    </location>
</feature>
<evidence type="ECO:0000256" key="3">
    <source>
        <dbReference type="ARBA" id="ARBA00022801"/>
    </source>
</evidence>
<accession>A0A518KDI9</accession>
<proteinExistence type="predicted"/>
<evidence type="ECO:0000256" key="1">
    <source>
        <dbReference type="ARBA" id="ARBA00001947"/>
    </source>
</evidence>
<evidence type="ECO:0000313" key="8">
    <source>
        <dbReference type="Proteomes" id="UP000316426"/>
    </source>
</evidence>
<evidence type="ECO:0000256" key="2">
    <source>
        <dbReference type="ARBA" id="ARBA00022723"/>
    </source>
</evidence>
<dbReference type="PANTHER" id="PTHR37326">
    <property type="entry name" value="BLL3975 PROTEIN"/>
    <property type="match status" value="1"/>
</dbReference>
<feature type="domain" description="Succinylglutamate desuccinylase/Aspartoacylase catalytic" evidence="6">
    <location>
        <begin position="47"/>
        <end position="227"/>
    </location>
</feature>
<dbReference type="Pfam" id="PF24827">
    <property type="entry name" value="AstE_AspA_cat"/>
    <property type="match status" value="1"/>
</dbReference>